<feature type="domain" description="Histidine kinase" evidence="7">
    <location>
        <begin position="166"/>
        <end position="383"/>
    </location>
</feature>
<keyword evidence="5 9" id="KW-0418">Kinase</keyword>
<dbReference type="PROSITE" id="PS50110">
    <property type="entry name" value="RESPONSE_REGULATORY"/>
    <property type="match status" value="1"/>
</dbReference>
<proteinExistence type="predicted"/>
<dbReference type="PRINTS" id="PR00344">
    <property type="entry name" value="BCTRLSENSOR"/>
</dbReference>
<dbReference type="InterPro" id="IPR036890">
    <property type="entry name" value="HATPase_C_sf"/>
</dbReference>
<dbReference type="InterPro" id="IPR003661">
    <property type="entry name" value="HisK_dim/P_dom"/>
</dbReference>
<dbReference type="SUPFAM" id="SSF55874">
    <property type="entry name" value="ATPase domain of HSP90 chaperone/DNA topoisomerase II/histidine kinase"/>
    <property type="match status" value="1"/>
</dbReference>
<dbReference type="SUPFAM" id="SSF47226">
    <property type="entry name" value="Histidine-containing phosphotransfer domain, HPT domain"/>
    <property type="match status" value="1"/>
</dbReference>
<dbReference type="InterPro" id="IPR036641">
    <property type="entry name" value="HPT_dom_sf"/>
</dbReference>
<dbReference type="InterPro" id="IPR011006">
    <property type="entry name" value="CheY-like_superfamily"/>
</dbReference>
<dbReference type="SMART" id="SM00387">
    <property type="entry name" value="HATPase_c"/>
    <property type="match status" value="1"/>
</dbReference>
<dbReference type="InterPro" id="IPR003594">
    <property type="entry name" value="HATPase_dom"/>
</dbReference>
<dbReference type="CDD" id="cd00130">
    <property type="entry name" value="PAS"/>
    <property type="match status" value="1"/>
</dbReference>
<dbReference type="SMART" id="SM00448">
    <property type="entry name" value="REC"/>
    <property type="match status" value="1"/>
</dbReference>
<dbReference type="Gene3D" id="1.10.287.130">
    <property type="match status" value="1"/>
</dbReference>
<keyword evidence="4" id="KW-0808">Transferase</keyword>
<dbReference type="Gene3D" id="3.30.450.20">
    <property type="entry name" value="PAS domain"/>
    <property type="match status" value="1"/>
</dbReference>
<keyword evidence="3 6" id="KW-0597">Phosphoprotein</keyword>
<reference evidence="9" key="1">
    <citation type="submission" date="2012-09" db="EMBL/GenBank/DDBJ databases">
        <title>Metagenomic Characterization of a Microbial Community in Wastewater Detects High Levels of Antibiotic Resistance.</title>
        <authorList>
            <person name="Abrams M."/>
            <person name="Caldwell A."/>
            <person name="Vandaei E."/>
            <person name="Lee W."/>
            <person name="Perrott J."/>
            <person name="Khan S.Y."/>
            <person name="Ta J."/>
            <person name="Romero D."/>
            <person name="Nguyen V."/>
            <person name="Pourmand N."/>
            <person name="Ouverney C.C."/>
        </authorList>
    </citation>
    <scope>NUCLEOTIDE SEQUENCE</scope>
</reference>
<dbReference type="CDD" id="cd00082">
    <property type="entry name" value="HisKA"/>
    <property type="match status" value="1"/>
</dbReference>
<dbReference type="InterPro" id="IPR035965">
    <property type="entry name" value="PAS-like_dom_sf"/>
</dbReference>
<evidence type="ECO:0000256" key="4">
    <source>
        <dbReference type="ARBA" id="ARBA00022679"/>
    </source>
</evidence>
<dbReference type="PROSITE" id="PS50109">
    <property type="entry name" value="HIS_KIN"/>
    <property type="match status" value="1"/>
</dbReference>
<dbReference type="Gene3D" id="3.40.50.2300">
    <property type="match status" value="1"/>
</dbReference>
<evidence type="ECO:0000256" key="6">
    <source>
        <dbReference type="PROSITE-ProRule" id="PRU00169"/>
    </source>
</evidence>
<dbReference type="Pfam" id="PF00512">
    <property type="entry name" value="HisKA"/>
    <property type="match status" value="1"/>
</dbReference>
<dbReference type="CDD" id="cd16922">
    <property type="entry name" value="HATPase_EvgS-ArcB-TorS-like"/>
    <property type="match status" value="1"/>
</dbReference>
<dbReference type="PANTHER" id="PTHR43047">
    <property type="entry name" value="TWO-COMPONENT HISTIDINE PROTEIN KINASE"/>
    <property type="match status" value="1"/>
</dbReference>
<dbReference type="Pfam" id="PF00072">
    <property type="entry name" value="Response_reg"/>
    <property type="match status" value="1"/>
</dbReference>
<name>L7VQM0_9BACT</name>
<dbReference type="InterPro" id="IPR004358">
    <property type="entry name" value="Sig_transdc_His_kin-like_C"/>
</dbReference>
<dbReference type="SUPFAM" id="SSF52172">
    <property type="entry name" value="CheY-like"/>
    <property type="match status" value="1"/>
</dbReference>
<dbReference type="PANTHER" id="PTHR43047:SF64">
    <property type="entry name" value="HISTIDINE KINASE CONTAINING CHEY-HOMOLOGOUS RECEIVER DOMAIN AND PAS DOMAIN-RELATED"/>
    <property type="match status" value="1"/>
</dbReference>
<dbReference type="AlphaFoldDB" id="L7VQM0"/>
<comment type="catalytic activity">
    <reaction evidence="1">
        <text>ATP + protein L-histidine = ADP + protein N-phospho-L-histidine.</text>
        <dbReference type="EC" id="2.7.13.3"/>
    </reaction>
</comment>
<dbReference type="InterPro" id="IPR013656">
    <property type="entry name" value="PAS_4"/>
</dbReference>
<dbReference type="InterPro" id="IPR036097">
    <property type="entry name" value="HisK_dim/P_sf"/>
</dbReference>
<feature type="modified residue" description="4-aspartylphosphate" evidence="6">
    <location>
        <position position="455"/>
    </location>
</feature>
<dbReference type="EC" id="2.7.13.3" evidence="2"/>
<dbReference type="CDD" id="cd17546">
    <property type="entry name" value="REC_hyHK_CKI1_RcsC-like"/>
    <property type="match status" value="1"/>
</dbReference>
<sequence length="645" mass="69789">MSRHNPTLSSDADGVQPTLRLSTLAIFGNALPDAVAILDRAGTIRVANPAFCALIRHPTAQLNGKRLVDLDGLAEIWTTIDAAVLRTGDDKSLTQLIERREMIISRNAQPILPVEVSANAIDDGKIRCFVVSIRDISKRTSFEAAMIEARTNAERANVAKSDLVAMVAHEIRTAANGVDGLLRLIEQEPDRVRRLSYLKSAQQCAGSLISIVGDILDLSKLEAGKFTIEPRQFDVSELLTTIDAFWRPQIEAKGLRFTIDKTATRAELVHGDDLRLCQILHNFISNGLKHTERGEIRLTVTDRDAGTRCFAVSDTGGGIPESEREKLFKPFEQCSGDLSTRLKGTGLGLAITRRLAEQMQGRAGVSSEVGKGSTFWVDVVLPDVEAPPKAQLAMTALPTVSPAHSHILIAEDNAVNRLLLKAQLGPRGYSITFATTGKEAITAVRAVRFDAIILDILLGDMRGDEVSAEIRQHEVGSLATPILGLTAFRRDELQANVVDAFDLLLEKGTDASALVARLDLAVACGRIRRDSKRPVIDVTTLARLPARNREALLDLFVIELENGLRALDKATSEAALVAACHALAGVAANYGANRVATCARLLHKCAADSVARPFAARCLAEEIRSSVLELRHGRAARRAASHSAI</sequence>
<dbReference type="Pfam" id="PF02518">
    <property type="entry name" value="HATPase_c"/>
    <property type="match status" value="1"/>
</dbReference>
<organism evidence="9">
    <name type="scientific">uncultured bacterium A1Q1_fos_75</name>
    <dbReference type="NCBI Taxonomy" id="1256589"/>
    <lineage>
        <taxon>Bacteria</taxon>
        <taxon>environmental samples</taxon>
    </lineage>
</organism>
<evidence type="ECO:0000256" key="1">
    <source>
        <dbReference type="ARBA" id="ARBA00000085"/>
    </source>
</evidence>
<evidence type="ECO:0000256" key="2">
    <source>
        <dbReference type="ARBA" id="ARBA00012438"/>
    </source>
</evidence>
<dbReference type="InterPro" id="IPR001789">
    <property type="entry name" value="Sig_transdc_resp-reg_receiver"/>
</dbReference>
<dbReference type="Gene3D" id="1.20.120.160">
    <property type="entry name" value="HPT domain"/>
    <property type="match status" value="1"/>
</dbReference>
<dbReference type="SMART" id="SM00388">
    <property type="entry name" value="HisKA"/>
    <property type="match status" value="1"/>
</dbReference>
<evidence type="ECO:0000313" key="9">
    <source>
        <dbReference type="EMBL" id="AGC71232.1"/>
    </source>
</evidence>
<evidence type="ECO:0000256" key="5">
    <source>
        <dbReference type="ARBA" id="ARBA00022777"/>
    </source>
</evidence>
<dbReference type="NCBIfam" id="TIGR00229">
    <property type="entry name" value="sensory_box"/>
    <property type="match status" value="1"/>
</dbReference>
<dbReference type="InterPro" id="IPR005467">
    <property type="entry name" value="His_kinase_dom"/>
</dbReference>
<evidence type="ECO:0000259" key="8">
    <source>
        <dbReference type="PROSITE" id="PS50110"/>
    </source>
</evidence>
<protein>
    <recommendedName>
        <fullName evidence="2">histidine kinase</fullName>
        <ecNumber evidence="2">2.7.13.3</ecNumber>
    </recommendedName>
</protein>
<dbReference type="Pfam" id="PF08448">
    <property type="entry name" value="PAS_4"/>
    <property type="match status" value="1"/>
</dbReference>
<dbReference type="SUPFAM" id="SSF55785">
    <property type="entry name" value="PYP-like sensor domain (PAS domain)"/>
    <property type="match status" value="1"/>
</dbReference>
<feature type="domain" description="Response regulatory" evidence="8">
    <location>
        <begin position="406"/>
        <end position="522"/>
    </location>
</feature>
<evidence type="ECO:0000259" key="7">
    <source>
        <dbReference type="PROSITE" id="PS50109"/>
    </source>
</evidence>
<dbReference type="GO" id="GO:0000155">
    <property type="term" value="F:phosphorelay sensor kinase activity"/>
    <property type="evidence" value="ECO:0007669"/>
    <property type="project" value="InterPro"/>
</dbReference>
<accession>L7VQM0</accession>
<dbReference type="SUPFAM" id="SSF47384">
    <property type="entry name" value="Homodimeric domain of signal transducing histidine kinase"/>
    <property type="match status" value="1"/>
</dbReference>
<dbReference type="InterPro" id="IPR000014">
    <property type="entry name" value="PAS"/>
</dbReference>
<dbReference type="Gene3D" id="3.30.565.10">
    <property type="entry name" value="Histidine kinase-like ATPase, C-terminal domain"/>
    <property type="match status" value="1"/>
</dbReference>
<dbReference type="EMBL" id="JX649866">
    <property type="protein sequence ID" value="AGC71232.1"/>
    <property type="molecule type" value="Genomic_DNA"/>
</dbReference>
<evidence type="ECO:0000256" key="3">
    <source>
        <dbReference type="ARBA" id="ARBA00022553"/>
    </source>
</evidence>